<feature type="signal peptide" evidence="2">
    <location>
        <begin position="1"/>
        <end position="24"/>
    </location>
</feature>
<protein>
    <recommendedName>
        <fullName evidence="4">Leucokinin</fullName>
    </recommendedName>
</protein>
<sequence>MVMFSLVLATAAFVLAGAPQPCRCDRTPTDGSDLALRATLSSDNGLDGNIWRRIRERVLSGGGNNLISGAKLLTHDVPSTFHAWNRPGVNPSELTLLESVINRYRKYMVERVVRFDDACSLLFGGTPVDKDRDDDRGDDNGEPVQVGDESRPEISRNRGRTDALVDDSVGSSFKGRETDDGSGASNKLQRDGPIADTLLLRRPTLNDLCSNKPKQYYQCLLERFNDQQLIGMVQDYLESYCFRQDPFERSTAALQKRDTPRYVSKQKFHSWGGKRNTAQVFYPWGGKRTVSRAHKQPKVVIRNPFHSWGGKRGGMAVDSSSV</sequence>
<feature type="compositionally biased region" description="Basic and acidic residues" evidence="1">
    <location>
        <begin position="148"/>
        <end position="163"/>
    </location>
</feature>
<dbReference type="STRING" id="62324.A0A182RSE7"/>
<proteinExistence type="predicted"/>
<feature type="compositionally biased region" description="Basic and acidic residues" evidence="1">
    <location>
        <begin position="128"/>
        <end position="139"/>
    </location>
</feature>
<dbReference type="AlphaFoldDB" id="A0A182RSE7"/>
<dbReference type="EnsemblMetazoa" id="AFUN009197-RA">
    <property type="protein sequence ID" value="AFUN009197-PA"/>
    <property type="gene ID" value="AFUN009197"/>
</dbReference>
<feature type="region of interest" description="Disordered" evidence="1">
    <location>
        <begin position="126"/>
        <end position="190"/>
    </location>
</feature>
<evidence type="ECO:0000256" key="1">
    <source>
        <dbReference type="SAM" id="MobiDB-lite"/>
    </source>
</evidence>
<organism evidence="3">
    <name type="scientific">Anopheles funestus</name>
    <name type="common">African malaria mosquito</name>
    <dbReference type="NCBI Taxonomy" id="62324"/>
    <lineage>
        <taxon>Eukaryota</taxon>
        <taxon>Metazoa</taxon>
        <taxon>Ecdysozoa</taxon>
        <taxon>Arthropoda</taxon>
        <taxon>Hexapoda</taxon>
        <taxon>Insecta</taxon>
        <taxon>Pterygota</taxon>
        <taxon>Neoptera</taxon>
        <taxon>Endopterygota</taxon>
        <taxon>Diptera</taxon>
        <taxon>Nematocera</taxon>
        <taxon>Culicoidea</taxon>
        <taxon>Culicidae</taxon>
        <taxon>Anophelinae</taxon>
        <taxon>Anopheles</taxon>
    </lineage>
</organism>
<keyword evidence="2" id="KW-0732">Signal</keyword>
<dbReference type="VEuPathDB" id="VectorBase:AFUN009197"/>
<feature type="chain" id="PRO_5021221044" description="Leucokinin" evidence="2">
    <location>
        <begin position="25"/>
        <end position="322"/>
    </location>
</feature>
<dbReference type="VEuPathDB" id="VectorBase:AFUN2_011019"/>
<evidence type="ECO:0008006" key="4">
    <source>
        <dbReference type="Google" id="ProtNLM"/>
    </source>
</evidence>
<name>A0A182RSE7_ANOFN</name>
<evidence type="ECO:0000313" key="3">
    <source>
        <dbReference type="EnsemblMetazoa" id="AFUN009197-PA"/>
    </source>
</evidence>
<accession>A0A182RSE7</accession>
<evidence type="ECO:0000256" key="2">
    <source>
        <dbReference type="SAM" id="SignalP"/>
    </source>
</evidence>
<reference evidence="3" key="1">
    <citation type="submission" date="2020-05" db="UniProtKB">
        <authorList>
            <consortium name="EnsemblMetazoa"/>
        </authorList>
    </citation>
    <scope>IDENTIFICATION</scope>
    <source>
        <strain evidence="3">FUMOZ</strain>
    </source>
</reference>